<organism evidence="5 6">
    <name type="scientific">Saccharolobus islandicus (strain L.S.2.15 / Lassen #1)</name>
    <name type="common">Sulfolobus islandicus</name>
    <dbReference type="NCBI Taxonomy" id="429572"/>
    <lineage>
        <taxon>Archaea</taxon>
        <taxon>Thermoproteota</taxon>
        <taxon>Thermoprotei</taxon>
        <taxon>Sulfolobales</taxon>
        <taxon>Sulfolobaceae</taxon>
        <taxon>Saccharolobus</taxon>
    </lineage>
</organism>
<feature type="domain" description="Glycosyltransferase 2-like" evidence="4">
    <location>
        <begin position="44"/>
        <end position="196"/>
    </location>
</feature>
<dbReference type="CAZy" id="GT2">
    <property type="family name" value="Glycosyltransferase Family 2"/>
</dbReference>
<evidence type="ECO:0000256" key="1">
    <source>
        <dbReference type="ARBA" id="ARBA00022676"/>
    </source>
</evidence>
<dbReference type="Proteomes" id="UP000001747">
    <property type="component" value="Chromosome"/>
</dbReference>
<evidence type="ECO:0000259" key="4">
    <source>
        <dbReference type="Pfam" id="PF00535"/>
    </source>
</evidence>
<sequence>MLILLEIGALLVIIHFIEPIMYYLILKNKILKIQYSDSKFYSVSIIIPTYNEGERIKDKLINVIQSYPLDYMEIIVVDSSNDNTIEIIKSMQIPKLKIIKESQRRGKIFAIKEGIKSATNNIVVITDADATCKDPLLNAIAYLKDNIGAVSCIKYANSNIENSYRNFYNTIRIGESAIFSTPIFHGELTAFRKDILSPDELPNVGADDSTIATLISLKGYRAICVDKMRAIEIAPKGVDYITWKTRRGSHLIRYFIRFLPKVVKSNNKPYKKIFLQEFYLHLLNPWLLFIGSVVIAISNIYLFIGLIIVSTILGLVSKNFKEALKAWIPNQIFLIFSQFFALRGEVLAWRKEKK</sequence>
<dbReference type="HOGENOM" id="CLU_062567_0_0_2"/>
<dbReference type="GeneID" id="7797548"/>
<evidence type="ECO:0000256" key="2">
    <source>
        <dbReference type="ARBA" id="ARBA00022679"/>
    </source>
</evidence>
<dbReference type="EMBL" id="CP001399">
    <property type="protein sequence ID" value="ACP35075.1"/>
    <property type="molecule type" value="Genomic_DNA"/>
</dbReference>
<keyword evidence="3" id="KW-0812">Transmembrane</keyword>
<name>C3MNW2_SACI2</name>
<dbReference type="InterPro" id="IPR001173">
    <property type="entry name" value="Glyco_trans_2-like"/>
</dbReference>
<dbReference type="RefSeq" id="WP_012713443.1">
    <property type="nucleotide sequence ID" value="NC_012589.1"/>
</dbReference>
<dbReference type="KEGG" id="sis:LS215_1044"/>
<gene>
    <name evidence="5" type="ordered locus">LS215_1044</name>
</gene>
<proteinExistence type="predicted"/>
<keyword evidence="3" id="KW-1133">Transmembrane helix</keyword>
<evidence type="ECO:0000256" key="3">
    <source>
        <dbReference type="SAM" id="Phobius"/>
    </source>
</evidence>
<dbReference type="SUPFAM" id="SSF53448">
    <property type="entry name" value="Nucleotide-diphospho-sugar transferases"/>
    <property type="match status" value="1"/>
</dbReference>
<protein>
    <submittedName>
        <fullName evidence="5">Glycosyl transferase family 2</fullName>
    </submittedName>
</protein>
<feature type="transmembrane region" description="Helical" evidence="3">
    <location>
        <begin position="286"/>
        <end position="316"/>
    </location>
</feature>
<keyword evidence="1" id="KW-0328">Glycosyltransferase</keyword>
<feature type="transmembrane region" description="Helical" evidence="3">
    <location>
        <begin position="6"/>
        <end position="26"/>
    </location>
</feature>
<dbReference type="PANTHER" id="PTHR43630:SF1">
    <property type="entry name" value="POLY-BETA-1,6-N-ACETYL-D-GLUCOSAMINE SYNTHASE"/>
    <property type="match status" value="1"/>
</dbReference>
<evidence type="ECO:0000313" key="6">
    <source>
        <dbReference type="Proteomes" id="UP000001747"/>
    </source>
</evidence>
<dbReference type="InterPro" id="IPR029044">
    <property type="entry name" value="Nucleotide-diphossugar_trans"/>
</dbReference>
<dbReference type="Gene3D" id="3.90.550.10">
    <property type="entry name" value="Spore Coat Polysaccharide Biosynthesis Protein SpsA, Chain A"/>
    <property type="match status" value="1"/>
</dbReference>
<feature type="transmembrane region" description="Helical" evidence="3">
    <location>
        <begin position="328"/>
        <end position="349"/>
    </location>
</feature>
<dbReference type="PANTHER" id="PTHR43630">
    <property type="entry name" value="POLY-BETA-1,6-N-ACETYL-D-GLUCOSAMINE SYNTHASE"/>
    <property type="match status" value="1"/>
</dbReference>
<accession>C3MNW2</accession>
<reference evidence="5 6" key="1">
    <citation type="journal article" date="2009" name="Proc. Natl. Acad. Sci. U.S.A.">
        <title>Biogeography of the Sulfolobus islandicus pan-genome.</title>
        <authorList>
            <person name="Reno M.L."/>
            <person name="Held N.L."/>
            <person name="Fields C.J."/>
            <person name="Burke P.V."/>
            <person name="Whitaker R.J."/>
        </authorList>
    </citation>
    <scope>NUCLEOTIDE SEQUENCE [LARGE SCALE GENOMIC DNA]</scope>
    <source>
        <strain evidence="6">L.S.2.15 / Lassen #1</strain>
    </source>
</reference>
<dbReference type="GO" id="GO:0016757">
    <property type="term" value="F:glycosyltransferase activity"/>
    <property type="evidence" value="ECO:0007669"/>
    <property type="project" value="UniProtKB-KW"/>
</dbReference>
<dbReference type="OrthoDB" id="43988at2157"/>
<evidence type="ECO:0000313" key="5">
    <source>
        <dbReference type="EMBL" id="ACP35075.1"/>
    </source>
</evidence>
<keyword evidence="2 5" id="KW-0808">Transferase</keyword>
<dbReference type="Pfam" id="PF00535">
    <property type="entry name" value="Glycos_transf_2"/>
    <property type="match status" value="1"/>
</dbReference>
<dbReference type="AlphaFoldDB" id="C3MNW2"/>
<keyword evidence="3" id="KW-0472">Membrane</keyword>